<dbReference type="InterPro" id="IPR036652">
    <property type="entry name" value="YjeF_N_dom_sf"/>
</dbReference>
<evidence type="ECO:0000313" key="12">
    <source>
        <dbReference type="WBParaSite" id="jg19537"/>
    </source>
</evidence>
<evidence type="ECO:0000256" key="6">
    <source>
        <dbReference type="ARBA" id="ARBA00022857"/>
    </source>
</evidence>
<evidence type="ECO:0000256" key="7">
    <source>
        <dbReference type="ARBA" id="ARBA00022958"/>
    </source>
</evidence>
<dbReference type="GO" id="GO:0005739">
    <property type="term" value="C:mitochondrion"/>
    <property type="evidence" value="ECO:0007669"/>
    <property type="project" value="TreeGrafter"/>
</dbReference>
<keyword evidence="8" id="KW-0520">NAD</keyword>
<dbReference type="PROSITE" id="PS51385">
    <property type="entry name" value="YJEF_N"/>
    <property type="match status" value="1"/>
</dbReference>
<dbReference type="InterPro" id="IPR032976">
    <property type="entry name" value="YJEFN_prot_NAXE-like"/>
</dbReference>
<dbReference type="PANTHER" id="PTHR13232:SF10">
    <property type="entry name" value="NAD(P)H-HYDRATE EPIMERASE"/>
    <property type="match status" value="1"/>
</dbReference>
<dbReference type="SUPFAM" id="SSF64153">
    <property type="entry name" value="YjeF N-terminal domain-like"/>
    <property type="match status" value="1"/>
</dbReference>
<dbReference type="GO" id="GO:0046872">
    <property type="term" value="F:metal ion binding"/>
    <property type="evidence" value="ECO:0007669"/>
    <property type="project" value="UniProtKB-KW"/>
</dbReference>
<protein>
    <recommendedName>
        <fullName evidence="3">NAD(P)H-hydrate epimerase</fullName>
        <ecNumber evidence="3">5.1.99.6</ecNumber>
    </recommendedName>
</protein>
<keyword evidence="6" id="KW-0521">NADP</keyword>
<proteinExistence type="predicted"/>
<evidence type="ECO:0000256" key="2">
    <source>
        <dbReference type="ARBA" id="ARBA00000909"/>
    </source>
</evidence>
<keyword evidence="7" id="KW-0630">Potassium</keyword>
<feature type="domain" description="YjeF N-terminal" evidence="10">
    <location>
        <begin position="45"/>
        <end position="229"/>
    </location>
</feature>
<evidence type="ECO:0000313" key="11">
    <source>
        <dbReference type="Proteomes" id="UP000887574"/>
    </source>
</evidence>
<name>A0A915DI98_9BILA</name>
<dbReference type="GO" id="GO:0052856">
    <property type="term" value="F:NAD(P)HX epimerase activity"/>
    <property type="evidence" value="ECO:0007669"/>
    <property type="project" value="UniProtKB-EC"/>
</dbReference>
<evidence type="ECO:0000256" key="8">
    <source>
        <dbReference type="ARBA" id="ARBA00023027"/>
    </source>
</evidence>
<dbReference type="InterPro" id="IPR004443">
    <property type="entry name" value="YjeF_N_dom"/>
</dbReference>
<evidence type="ECO:0000256" key="3">
    <source>
        <dbReference type="ARBA" id="ARBA00012228"/>
    </source>
</evidence>
<dbReference type="PANTHER" id="PTHR13232">
    <property type="entry name" value="NAD(P)H-HYDRATE EPIMERASE"/>
    <property type="match status" value="1"/>
</dbReference>
<sequence length="242" mass="27155">MPFWIRRSTGYLLSRFLSRNTQFKALFSGRSTKMWATKYLSQAEAVAIDQELFNDYAFSVDQLMELAGLACAQAIHATYPNEENILVIAGPGNNGGDGLVCARHLKMFVTNHTYGHTYVQDIPNIYQYTLIVDAIFGFSFKPPIRDPFFEILSKIANSGIAIFSIDIPSGWDVEKGPPSNQEDVPVLLPDCLISLTAPKLCATRFFGRKHFIGGRFVPKALEQKYRLNLPDYEGSSQIYLVP</sequence>
<organism evidence="11 12">
    <name type="scientific">Ditylenchus dipsaci</name>
    <dbReference type="NCBI Taxonomy" id="166011"/>
    <lineage>
        <taxon>Eukaryota</taxon>
        <taxon>Metazoa</taxon>
        <taxon>Ecdysozoa</taxon>
        <taxon>Nematoda</taxon>
        <taxon>Chromadorea</taxon>
        <taxon>Rhabditida</taxon>
        <taxon>Tylenchina</taxon>
        <taxon>Tylenchomorpha</taxon>
        <taxon>Sphaerularioidea</taxon>
        <taxon>Anguinidae</taxon>
        <taxon>Anguininae</taxon>
        <taxon>Ditylenchus</taxon>
    </lineage>
</organism>
<evidence type="ECO:0000256" key="9">
    <source>
        <dbReference type="ARBA" id="ARBA00023235"/>
    </source>
</evidence>
<dbReference type="GO" id="GO:0000166">
    <property type="term" value="F:nucleotide binding"/>
    <property type="evidence" value="ECO:0007669"/>
    <property type="project" value="UniProtKB-KW"/>
</dbReference>
<dbReference type="Pfam" id="PF03853">
    <property type="entry name" value="YjeF_N"/>
    <property type="match status" value="2"/>
</dbReference>
<keyword evidence="5" id="KW-0547">Nucleotide-binding</keyword>
<evidence type="ECO:0000259" key="10">
    <source>
        <dbReference type="PROSITE" id="PS51385"/>
    </source>
</evidence>
<accession>A0A915DI98</accession>
<keyword evidence="4" id="KW-0479">Metal-binding</keyword>
<comment type="catalytic activity">
    <reaction evidence="1">
        <text>(6R)-NADHX = (6S)-NADHX</text>
        <dbReference type="Rhea" id="RHEA:32215"/>
        <dbReference type="ChEBI" id="CHEBI:64074"/>
        <dbReference type="ChEBI" id="CHEBI:64075"/>
        <dbReference type="EC" id="5.1.99.6"/>
    </reaction>
</comment>
<dbReference type="WBParaSite" id="jg19537">
    <property type="protein sequence ID" value="jg19537"/>
    <property type="gene ID" value="jg19537"/>
</dbReference>
<keyword evidence="11" id="KW-1185">Reference proteome</keyword>
<dbReference type="EC" id="5.1.99.6" evidence="3"/>
<dbReference type="Gene3D" id="3.40.50.10260">
    <property type="entry name" value="YjeF N-terminal domain"/>
    <property type="match status" value="2"/>
</dbReference>
<evidence type="ECO:0000256" key="5">
    <source>
        <dbReference type="ARBA" id="ARBA00022741"/>
    </source>
</evidence>
<keyword evidence="9" id="KW-0413">Isomerase</keyword>
<evidence type="ECO:0000256" key="1">
    <source>
        <dbReference type="ARBA" id="ARBA00000013"/>
    </source>
</evidence>
<dbReference type="AlphaFoldDB" id="A0A915DI98"/>
<reference evidence="12" key="1">
    <citation type="submission" date="2022-11" db="UniProtKB">
        <authorList>
            <consortium name="WormBaseParasite"/>
        </authorList>
    </citation>
    <scope>IDENTIFICATION</scope>
</reference>
<dbReference type="Proteomes" id="UP000887574">
    <property type="component" value="Unplaced"/>
</dbReference>
<evidence type="ECO:0000256" key="4">
    <source>
        <dbReference type="ARBA" id="ARBA00022723"/>
    </source>
</evidence>
<comment type="catalytic activity">
    <reaction evidence="2">
        <text>(6R)-NADPHX = (6S)-NADPHX</text>
        <dbReference type="Rhea" id="RHEA:32227"/>
        <dbReference type="ChEBI" id="CHEBI:64076"/>
        <dbReference type="ChEBI" id="CHEBI:64077"/>
        <dbReference type="EC" id="5.1.99.6"/>
    </reaction>
</comment>